<sequence>MGLCASLATGSVIAQNADQNSAGADQKKKEPAELQKVVVTGSLIPQAQIETASPTITISAKDMQKQGFANVYDALRSMPIATGAVQDGQFQGG</sequence>
<evidence type="ECO:0008006" key="2">
    <source>
        <dbReference type="Google" id="ProtNLM"/>
    </source>
</evidence>
<dbReference type="InterPro" id="IPR037066">
    <property type="entry name" value="Plug_dom_sf"/>
</dbReference>
<gene>
    <name evidence="1" type="ORF">S03H2_62800</name>
</gene>
<dbReference type="PANTHER" id="PTHR47234:SF3">
    <property type="entry name" value="SECRETIN_TONB SHORT N-TERMINAL DOMAIN-CONTAINING PROTEIN"/>
    <property type="match status" value="1"/>
</dbReference>
<dbReference type="AlphaFoldDB" id="X1IBL5"/>
<dbReference type="SUPFAM" id="SSF56935">
    <property type="entry name" value="Porins"/>
    <property type="match status" value="1"/>
</dbReference>
<dbReference type="Gene3D" id="2.170.130.10">
    <property type="entry name" value="TonB-dependent receptor, plug domain"/>
    <property type="match status" value="1"/>
</dbReference>
<organism evidence="1">
    <name type="scientific">marine sediment metagenome</name>
    <dbReference type="NCBI Taxonomy" id="412755"/>
    <lineage>
        <taxon>unclassified sequences</taxon>
        <taxon>metagenomes</taxon>
        <taxon>ecological metagenomes</taxon>
    </lineage>
</organism>
<dbReference type="EMBL" id="BARU01040641">
    <property type="protein sequence ID" value="GAH79821.1"/>
    <property type="molecule type" value="Genomic_DNA"/>
</dbReference>
<protein>
    <recommendedName>
        <fullName evidence="2">TonB-dependent receptor plug domain-containing protein</fullName>
    </recommendedName>
</protein>
<reference evidence="1" key="1">
    <citation type="journal article" date="2014" name="Front. Microbiol.">
        <title>High frequency of phylogenetically diverse reductive dehalogenase-homologous genes in deep subseafloor sedimentary metagenomes.</title>
        <authorList>
            <person name="Kawai M."/>
            <person name="Futagami T."/>
            <person name="Toyoda A."/>
            <person name="Takaki Y."/>
            <person name="Nishi S."/>
            <person name="Hori S."/>
            <person name="Arai W."/>
            <person name="Tsubouchi T."/>
            <person name="Morono Y."/>
            <person name="Uchiyama I."/>
            <person name="Ito T."/>
            <person name="Fujiyama A."/>
            <person name="Inagaki F."/>
            <person name="Takami H."/>
        </authorList>
    </citation>
    <scope>NUCLEOTIDE SEQUENCE</scope>
    <source>
        <strain evidence="1">Expedition CK06-06</strain>
    </source>
</reference>
<accession>X1IBL5</accession>
<name>X1IBL5_9ZZZZ</name>
<proteinExistence type="predicted"/>
<dbReference type="PANTHER" id="PTHR47234">
    <property type="match status" value="1"/>
</dbReference>
<feature type="non-terminal residue" evidence="1">
    <location>
        <position position="93"/>
    </location>
</feature>
<comment type="caution">
    <text evidence="1">The sequence shown here is derived from an EMBL/GenBank/DDBJ whole genome shotgun (WGS) entry which is preliminary data.</text>
</comment>
<evidence type="ECO:0000313" key="1">
    <source>
        <dbReference type="EMBL" id="GAH79821.1"/>
    </source>
</evidence>